<evidence type="ECO:0000256" key="1">
    <source>
        <dbReference type="SAM" id="Coils"/>
    </source>
</evidence>
<keyword evidence="1" id="KW-0175">Coiled coil</keyword>
<evidence type="ECO:0000313" key="2">
    <source>
        <dbReference type="EMBL" id="PKI75388.1"/>
    </source>
</evidence>
<feature type="coiled-coil region" evidence="1">
    <location>
        <begin position="45"/>
        <end position="79"/>
    </location>
</feature>
<comment type="caution">
    <text evidence="2">The sequence shown here is derived from an EMBL/GenBank/DDBJ whole genome shotgun (WGS) entry which is preliminary data.</text>
</comment>
<protein>
    <recommendedName>
        <fullName evidence="4">Reverse transcriptase domain-containing protein</fullName>
    </recommendedName>
</protein>
<reference evidence="2 3" key="1">
    <citation type="submission" date="2017-11" db="EMBL/GenBank/DDBJ databases">
        <title>De-novo sequencing of pomegranate (Punica granatum L.) genome.</title>
        <authorList>
            <person name="Akparov Z."/>
            <person name="Amiraslanov A."/>
            <person name="Hajiyeva S."/>
            <person name="Abbasov M."/>
            <person name="Kaur K."/>
            <person name="Hamwieh A."/>
            <person name="Solovyev V."/>
            <person name="Salamov A."/>
            <person name="Braich B."/>
            <person name="Kosarev P."/>
            <person name="Mahmoud A."/>
            <person name="Hajiyev E."/>
            <person name="Babayeva S."/>
            <person name="Izzatullayeva V."/>
            <person name="Mammadov A."/>
            <person name="Mammadov A."/>
            <person name="Sharifova S."/>
            <person name="Ojaghi J."/>
            <person name="Eynullazada K."/>
            <person name="Bayramov B."/>
            <person name="Abdulazimova A."/>
            <person name="Shahmuradov I."/>
        </authorList>
    </citation>
    <scope>NUCLEOTIDE SEQUENCE [LARGE SCALE GENOMIC DNA]</scope>
    <source>
        <strain evidence="3">cv. AG2017</strain>
        <tissue evidence="2">Leaf</tissue>
    </source>
</reference>
<gene>
    <name evidence="2" type="ORF">CRG98_004217</name>
</gene>
<evidence type="ECO:0000313" key="3">
    <source>
        <dbReference type="Proteomes" id="UP000233551"/>
    </source>
</evidence>
<organism evidence="2 3">
    <name type="scientific">Punica granatum</name>
    <name type="common">Pomegranate</name>
    <dbReference type="NCBI Taxonomy" id="22663"/>
    <lineage>
        <taxon>Eukaryota</taxon>
        <taxon>Viridiplantae</taxon>
        <taxon>Streptophyta</taxon>
        <taxon>Embryophyta</taxon>
        <taxon>Tracheophyta</taxon>
        <taxon>Spermatophyta</taxon>
        <taxon>Magnoliopsida</taxon>
        <taxon>eudicotyledons</taxon>
        <taxon>Gunneridae</taxon>
        <taxon>Pentapetalae</taxon>
        <taxon>rosids</taxon>
        <taxon>malvids</taxon>
        <taxon>Myrtales</taxon>
        <taxon>Lythraceae</taxon>
        <taxon>Punica</taxon>
    </lineage>
</organism>
<dbReference type="Proteomes" id="UP000233551">
    <property type="component" value="Unassembled WGS sequence"/>
</dbReference>
<accession>A0A2I0L3V7</accession>
<name>A0A2I0L3V7_PUNGR</name>
<dbReference type="Gene3D" id="3.10.10.10">
    <property type="entry name" value="HIV Type 1 Reverse Transcriptase, subunit A, domain 1"/>
    <property type="match status" value="1"/>
</dbReference>
<proteinExistence type="predicted"/>
<dbReference type="AlphaFoldDB" id="A0A2I0L3V7"/>
<dbReference type="EMBL" id="PGOL01000173">
    <property type="protein sequence ID" value="PKI75388.1"/>
    <property type="molecule type" value="Genomic_DNA"/>
</dbReference>
<evidence type="ECO:0008006" key="4">
    <source>
        <dbReference type="Google" id="ProtNLM"/>
    </source>
</evidence>
<sequence>MNWDWDLWGPLTYQVEPECTNQFYFYAGVGVDLIEENVHNEISCVQVLRILIAKADAEIDELEESLVSLQCELAGKEHEEWCDVCCDALKEKIDCVDKYLRSLKRNTGVCASDPLSNIIHAPPENRDSPRIRVKVKFAGTNDTSKKPQTSVTKHPGRHLWMEERSLDEAGGTVKIGSQLVAPMKEALIKLLRSNMDLFMWHPSDIPSVDLSVISHRLNINMGAKPVVQRKRAMGEEQRKVVKEVVDMLLGAGFIWEVRFQSQFRSDRLNRAKPTLEPRGLLDINLSGACQYEAYWNPLLSAIGKALSTLAINSELVLDRDQNLSNTFLPFNGIHHISSSLSSINSYTTYTPDLQPFILSLTRRKLLESAHWCFLQICRACSPMHPFFYASQVRRVSSLVLLANLSGLLDRASFLLRFSSSPSPLTRASFKLRACSPVHPFFYDSQISRVRSLVLLANLSGLLDRASFLLRFSSSPSPLTRASFKLRACSPVHPFFYASQVRRVRSLVLLSNQRDLLTRASFLLPFASWPSLLTRASYKSVGPARPCILSFTIRKLAESVHWCFLQICWSCSAVCQHPILAHRLPTRKSRSKPELLFIIRQSECQSDQRHVRTHFGGIPLKLGHLRSLTDAYSNKAPEVRSTDK</sequence>
<keyword evidence="3" id="KW-1185">Reference proteome</keyword>